<dbReference type="AlphaFoldDB" id="A0A835CAS5"/>
<evidence type="ECO:0000256" key="1">
    <source>
        <dbReference type="SAM" id="MobiDB-lite"/>
    </source>
</evidence>
<comment type="caution">
    <text evidence="3">The sequence shown here is derived from an EMBL/GenBank/DDBJ whole genome shotgun (WGS) entry which is preliminary data.</text>
</comment>
<feature type="compositionally biased region" description="Basic and acidic residues" evidence="1">
    <location>
        <begin position="37"/>
        <end position="50"/>
    </location>
</feature>
<protein>
    <submittedName>
        <fullName evidence="3">Uncharacterized protein</fullName>
    </submittedName>
</protein>
<feature type="transmembrane region" description="Helical" evidence="2">
    <location>
        <begin position="7"/>
        <end position="24"/>
    </location>
</feature>
<proteinExistence type="predicted"/>
<name>A0A835CAS5_9FABA</name>
<evidence type="ECO:0000256" key="2">
    <source>
        <dbReference type="SAM" id="Phobius"/>
    </source>
</evidence>
<dbReference type="EMBL" id="JAAIUW010000004">
    <property type="protein sequence ID" value="KAF7836339.1"/>
    <property type="molecule type" value="Genomic_DNA"/>
</dbReference>
<feature type="region of interest" description="Disordered" evidence="1">
    <location>
        <begin position="37"/>
        <end position="57"/>
    </location>
</feature>
<gene>
    <name evidence="3" type="ORF">G2W53_011198</name>
</gene>
<dbReference type="Proteomes" id="UP000634136">
    <property type="component" value="Unassembled WGS sequence"/>
</dbReference>
<evidence type="ECO:0000313" key="3">
    <source>
        <dbReference type="EMBL" id="KAF7836339.1"/>
    </source>
</evidence>
<sequence length="57" mass="6429">MERVKLIWKYLSLLLVLLFFFFFFKLSLVSDYGDTVGEHGDTGRGPRGDGDTDGGQN</sequence>
<keyword evidence="2" id="KW-0812">Transmembrane</keyword>
<accession>A0A835CAS5</accession>
<keyword evidence="2" id="KW-1133">Transmembrane helix</keyword>
<organism evidence="3 4">
    <name type="scientific">Senna tora</name>
    <dbReference type="NCBI Taxonomy" id="362788"/>
    <lineage>
        <taxon>Eukaryota</taxon>
        <taxon>Viridiplantae</taxon>
        <taxon>Streptophyta</taxon>
        <taxon>Embryophyta</taxon>
        <taxon>Tracheophyta</taxon>
        <taxon>Spermatophyta</taxon>
        <taxon>Magnoliopsida</taxon>
        <taxon>eudicotyledons</taxon>
        <taxon>Gunneridae</taxon>
        <taxon>Pentapetalae</taxon>
        <taxon>rosids</taxon>
        <taxon>fabids</taxon>
        <taxon>Fabales</taxon>
        <taxon>Fabaceae</taxon>
        <taxon>Caesalpinioideae</taxon>
        <taxon>Cassia clade</taxon>
        <taxon>Senna</taxon>
    </lineage>
</organism>
<keyword evidence="4" id="KW-1185">Reference proteome</keyword>
<keyword evidence="2" id="KW-0472">Membrane</keyword>
<reference evidence="3" key="1">
    <citation type="submission" date="2020-09" db="EMBL/GenBank/DDBJ databases">
        <title>Genome-Enabled Discovery of Anthraquinone Biosynthesis in Senna tora.</title>
        <authorList>
            <person name="Kang S.-H."/>
            <person name="Pandey R.P."/>
            <person name="Lee C.-M."/>
            <person name="Sim J.-S."/>
            <person name="Jeong J.-T."/>
            <person name="Choi B.-S."/>
            <person name="Jung M."/>
            <person name="Ginzburg D."/>
            <person name="Zhao K."/>
            <person name="Won S.Y."/>
            <person name="Oh T.-J."/>
            <person name="Yu Y."/>
            <person name="Kim N.-H."/>
            <person name="Lee O.R."/>
            <person name="Lee T.-H."/>
            <person name="Bashyal P."/>
            <person name="Kim T.-S."/>
            <person name="Lee W.-H."/>
            <person name="Kawkins C."/>
            <person name="Kim C.-K."/>
            <person name="Kim J.S."/>
            <person name="Ahn B.O."/>
            <person name="Rhee S.Y."/>
            <person name="Sohng J.K."/>
        </authorList>
    </citation>
    <scope>NUCLEOTIDE SEQUENCE</scope>
    <source>
        <tissue evidence="3">Leaf</tissue>
    </source>
</reference>
<evidence type="ECO:0000313" key="4">
    <source>
        <dbReference type="Proteomes" id="UP000634136"/>
    </source>
</evidence>